<dbReference type="AlphaFoldDB" id="E3CVH1"/>
<dbReference type="PaxDb" id="584708-Apau_0799"/>
<dbReference type="PANTHER" id="PTHR42941:SF1">
    <property type="entry name" value="SLL1037 PROTEIN"/>
    <property type="match status" value="1"/>
</dbReference>
<dbReference type="OrthoDB" id="9776669at2"/>
<evidence type="ECO:0000313" key="2">
    <source>
        <dbReference type="EMBL" id="EFQ23227.1"/>
    </source>
</evidence>
<dbReference type="SUPFAM" id="SSF53850">
    <property type="entry name" value="Periplasmic binding protein-like II"/>
    <property type="match status" value="1"/>
</dbReference>
<evidence type="ECO:0000313" key="3">
    <source>
        <dbReference type="Proteomes" id="UP000005096"/>
    </source>
</evidence>
<keyword evidence="3" id="KW-1185">Reference proteome</keyword>
<feature type="signal peptide" evidence="1">
    <location>
        <begin position="1"/>
        <end position="23"/>
    </location>
</feature>
<gene>
    <name evidence="2" type="ORF">Apau_0799</name>
</gene>
<dbReference type="CDD" id="cd13520">
    <property type="entry name" value="PBP2_TAXI_TRAP"/>
    <property type="match status" value="1"/>
</dbReference>
<dbReference type="InterPro" id="IPR011852">
    <property type="entry name" value="TRAP_TAXI"/>
</dbReference>
<dbReference type="NCBIfam" id="TIGR02122">
    <property type="entry name" value="TRAP_TAXI"/>
    <property type="match status" value="1"/>
</dbReference>
<dbReference type="PANTHER" id="PTHR42941">
    <property type="entry name" value="SLL1037 PROTEIN"/>
    <property type="match status" value="1"/>
</dbReference>
<protein>
    <submittedName>
        <fullName evidence="2">TRAP transporter solute receptor, TAXI family</fullName>
    </submittedName>
</protein>
<organism evidence="2 3">
    <name type="scientific">Aminomonas paucivorans DSM 12260</name>
    <dbReference type="NCBI Taxonomy" id="584708"/>
    <lineage>
        <taxon>Bacteria</taxon>
        <taxon>Thermotogati</taxon>
        <taxon>Synergistota</taxon>
        <taxon>Synergistia</taxon>
        <taxon>Synergistales</taxon>
        <taxon>Synergistaceae</taxon>
        <taxon>Aminomonas</taxon>
    </lineage>
</organism>
<dbReference type="Pfam" id="PF16868">
    <property type="entry name" value="NMT1_3"/>
    <property type="match status" value="1"/>
</dbReference>
<dbReference type="EMBL" id="CM001022">
    <property type="protein sequence ID" value="EFQ23227.1"/>
    <property type="molecule type" value="Genomic_DNA"/>
</dbReference>
<keyword evidence="2" id="KW-0675">Receptor</keyword>
<dbReference type="eggNOG" id="COG2358">
    <property type="taxonomic scope" value="Bacteria"/>
</dbReference>
<dbReference type="HOGENOM" id="CLU_033215_4_1_0"/>
<dbReference type="RefSeq" id="WP_006300395.1">
    <property type="nucleotide sequence ID" value="NZ_CM001022.1"/>
</dbReference>
<name>E3CVH1_9BACT</name>
<keyword evidence="1" id="KW-0732">Signal</keyword>
<reference evidence="2 3" key="1">
    <citation type="journal article" date="2010" name="Stand. Genomic Sci.">
        <title>Non-contiguous finished genome sequence of Aminomonas paucivorans type strain (GLU-3).</title>
        <authorList>
            <person name="Pitluck S."/>
            <person name="Yasawong M."/>
            <person name="Held B."/>
            <person name="Lapidus A."/>
            <person name="Nolan M."/>
            <person name="Copeland A."/>
            <person name="Lucas S."/>
            <person name="Del Rio T.G."/>
            <person name="Tice H."/>
            <person name="Cheng J.F."/>
            <person name="Chertkov O."/>
            <person name="Goodwin L."/>
            <person name="Tapia R."/>
            <person name="Han C."/>
            <person name="Liolios K."/>
            <person name="Ivanova N."/>
            <person name="Mavromatis K."/>
            <person name="Ovchinnikova G."/>
            <person name="Pati A."/>
            <person name="Chen A."/>
            <person name="Palaniappan K."/>
            <person name="Land M."/>
            <person name="Hauser L."/>
            <person name="Chang Y.J."/>
            <person name="Jeffries C.D."/>
            <person name="Pukall R."/>
            <person name="Spring S."/>
            <person name="Rohde M."/>
            <person name="Sikorski J."/>
            <person name="Goker M."/>
            <person name="Woyke T."/>
            <person name="Bristow J."/>
            <person name="Eisen J.A."/>
            <person name="Markowitz V."/>
            <person name="Hugenholtz P."/>
            <person name="Kyrpides N.C."/>
            <person name="Klenk H.P."/>
        </authorList>
    </citation>
    <scope>NUCLEOTIDE SEQUENCE [LARGE SCALE GENOMIC DNA]</scope>
    <source>
        <strain evidence="2 3">DSM 12260</strain>
    </source>
</reference>
<feature type="chain" id="PRO_5003167412" evidence="1">
    <location>
        <begin position="24"/>
        <end position="319"/>
    </location>
</feature>
<dbReference type="STRING" id="584708.Apau_0799"/>
<dbReference type="Proteomes" id="UP000005096">
    <property type="component" value="Chromosome"/>
</dbReference>
<dbReference type="Gene3D" id="3.40.190.10">
    <property type="entry name" value="Periplasmic binding protein-like II"/>
    <property type="match status" value="2"/>
</dbReference>
<proteinExistence type="predicted"/>
<evidence type="ECO:0000256" key="1">
    <source>
        <dbReference type="SAM" id="SignalP"/>
    </source>
</evidence>
<accession>E3CVH1</accession>
<sequence length="319" mass="34184">MKRLVSWILALSCLVLMAGQGFAATRFLSIGTGPVGGTYYPVGATMAKIWTDRVPDLKATAQSTGGTRNNIQLMGKGEAEVIFADGLYYDAYNGRGHYKDNPQTFLRALVPLYPEAVHILIAKGSKIRTLQDLKGKRVSVGAVGGSVSLTANQVFRAVGINPAKDITLFNLGHAESVQAFSNRQIDAAFTVGAIGIASVVEPTTLGLVDFLDVPDGVVQRLVAETPYYAPLTIPAGSYKGQDKPVKTFSSPNILAVDKKLDAALAYRLTKELFAHKPELVAVSARMSALSPEGVAAIRIPLHVGARRYFEEIGVLPRKK</sequence>